<dbReference type="GO" id="GO:0055130">
    <property type="term" value="P:D-alanine catabolic process"/>
    <property type="evidence" value="ECO:0007669"/>
    <property type="project" value="TreeGrafter"/>
</dbReference>
<dbReference type="Pfam" id="PF01266">
    <property type="entry name" value="DAO"/>
    <property type="match status" value="1"/>
</dbReference>
<dbReference type="SUPFAM" id="SSF51905">
    <property type="entry name" value="FAD/NAD(P)-binding domain"/>
    <property type="match status" value="1"/>
</dbReference>
<dbReference type="OrthoDB" id="18526at2"/>
<name>A0A502DX05_9BURK</name>
<evidence type="ECO:0000313" key="4">
    <source>
        <dbReference type="EMBL" id="TPG28922.1"/>
    </source>
</evidence>
<dbReference type="AlphaFoldDB" id="A0A502DX05"/>
<comment type="caution">
    <text evidence="4">The sequence shown here is derived from an EMBL/GenBank/DDBJ whole genome shotgun (WGS) entry which is preliminary data.</text>
</comment>
<comment type="similarity">
    <text evidence="1">Belongs to the DadA oxidoreductase family.</text>
</comment>
<evidence type="ECO:0000256" key="2">
    <source>
        <dbReference type="ARBA" id="ARBA00023002"/>
    </source>
</evidence>
<dbReference type="InterPro" id="IPR006076">
    <property type="entry name" value="FAD-dep_OxRdtase"/>
</dbReference>
<dbReference type="Gene3D" id="3.30.9.10">
    <property type="entry name" value="D-Amino Acid Oxidase, subunit A, domain 2"/>
    <property type="match status" value="1"/>
</dbReference>
<sequence length="412" mass="44553">MRVIVLGGGLLGVASAYYLQQLGHEVTVIDRHDSPAAKARGVASAPMRTPCDAPNVSIAHGACRSAIAHLRRRWRNLTHYFLGGAPRPTERLEHLVRLSVYSRATVSELRREAGVAPPPSSAGWMRIFTDADAFDAFARSAPRLHALGCAVELMSADEALREEPALHALRGSLAGAAFSREVALRDPSAFAASMIFMCRAAGVHFLMNHDVVKLHAREGRIDHVELANHDGERSTLRAQAYVMALGAGSVPQAYALGIDLPLRLVREYSVLLPVRDAEIAPRVMLHDRVGRLRIRRIETPQGERLRVWSSVRLTKDTAADSADEAAHFARMLARVEQLLPGVVDVSGAEFSCTLQSRSATGLPVIGRTPLRNLFLNTAPGAPDWVNACGAGKSIARIVSGLSPEVEFAFAKG</sequence>
<dbReference type="EMBL" id="RCZI01000002">
    <property type="protein sequence ID" value="TPG28922.1"/>
    <property type="molecule type" value="Genomic_DNA"/>
</dbReference>
<dbReference type="Gene3D" id="3.50.50.60">
    <property type="entry name" value="FAD/NAD(P)-binding domain"/>
    <property type="match status" value="2"/>
</dbReference>
<evidence type="ECO:0000256" key="1">
    <source>
        <dbReference type="ARBA" id="ARBA00009410"/>
    </source>
</evidence>
<gene>
    <name evidence="4" type="ORF">EAH82_09095</name>
</gene>
<dbReference type="InterPro" id="IPR036188">
    <property type="entry name" value="FAD/NAD-bd_sf"/>
</dbReference>
<dbReference type="GO" id="GO:0005737">
    <property type="term" value="C:cytoplasm"/>
    <property type="evidence" value="ECO:0007669"/>
    <property type="project" value="TreeGrafter"/>
</dbReference>
<dbReference type="Proteomes" id="UP000319212">
    <property type="component" value="Unassembled WGS sequence"/>
</dbReference>
<evidence type="ECO:0000313" key="5">
    <source>
        <dbReference type="Proteomes" id="UP000319212"/>
    </source>
</evidence>
<protein>
    <submittedName>
        <fullName evidence="4">FAD-dependent oxidoreductase</fullName>
    </submittedName>
</protein>
<dbReference type="PANTHER" id="PTHR13847">
    <property type="entry name" value="SARCOSINE DEHYDROGENASE-RELATED"/>
    <property type="match status" value="1"/>
</dbReference>
<feature type="domain" description="FAD dependent oxidoreductase" evidence="3">
    <location>
        <begin position="2"/>
        <end position="396"/>
    </location>
</feature>
<reference evidence="4 5" key="1">
    <citation type="journal article" date="2019" name="Environ. Microbiol.">
        <title>Species interactions and distinct microbial communities in high Arctic permafrost affected cryosols are associated with the CH4 and CO2 gas fluxes.</title>
        <authorList>
            <person name="Altshuler I."/>
            <person name="Hamel J."/>
            <person name="Turney S."/>
            <person name="Magnuson E."/>
            <person name="Levesque R."/>
            <person name="Greer C."/>
            <person name="Whyte L.G."/>
        </authorList>
    </citation>
    <scope>NUCLEOTIDE SEQUENCE [LARGE SCALE GENOMIC DNA]</scope>
    <source>
        <strain evidence="4 5">S06.C</strain>
    </source>
</reference>
<dbReference type="GO" id="GO:0005886">
    <property type="term" value="C:plasma membrane"/>
    <property type="evidence" value="ECO:0007669"/>
    <property type="project" value="TreeGrafter"/>
</dbReference>
<evidence type="ECO:0000259" key="3">
    <source>
        <dbReference type="Pfam" id="PF01266"/>
    </source>
</evidence>
<dbReference type="GO" id="GO:0008718">
    <property type="term" value="F:D-amino-acid dehydrogenase activity"/>
    <property type="evidence" value="ECO:0007669"/>
    <property type="project" value="TreeGrafter"/>
</dbReference>
<dbReference type="RefSeq" id="WP_140840936.1">
    <property type="nucleotide sequence ID" value="NZ_RCZI01000002.1"/>
</dbReference>
<dbReference type="PANTHER" id="PTHR13847:SF280">
    <property type="entry name" value="D-AMINO ACID DEHYDROGENASE"/>
    <property type="match status" value="1"/>
</dbReference>
<accession>A0A502DX05</accession>
<organism evidence="4 5">
    <name type="scientific">Variovorax guangxiensis</name>
    <dbReference type="NCBI Taxonomy" id="1775474"/>
    <lineage>
        <taxon>Bacteria</taxon>
        <taxon>Pseudomonadati</taxon>
        <taxon>Pseudomonadota</taxon>
        <taxon>Betaproteobacteria</taxon>
        <taxon>Burkholderiales</taxon>
        <taxon>Comamonadaceae</taxon>
        <taxon>Variovorax</taxon>
    </lineage>
</organism>
<keyword evidence="2" id="KW-0560">Oxidoreductase</keyword>
<proteinExistence type="inferred from homology"/>